<proteinExistence type="inferred from homology"/>
<reference evidence="9 10" key="1">
    <citation type="submission" date="2020-01" db="EMBL/GenBank/DDBJ databases">
        <title>Draft genome sequence of Aspergillus lentulus IFM 60648.</title>
        <authorList>
            <person name="Takahashi H."/>
            <person name="Yaguchi T."/>
        </authorList>
    </citation>
    <scope>NUCLEOTIDE SEQUENCE [LARGE SCALE GENOMIC DNA]</scope>
    <source>
        <strain evidence="9 10">IFM 60648</strain>
    </source>
</reference>
<dbReference type="PANTHER" id="PTHR11101">
    <property type="entry name" value="PHOSPHATE TRANSPORTER"/>
    <property type="match status" value="1"/>
</dbReference>
<evidence type="ECO:0000256" key="4">
    <source>
        <dbReference type="ARBA" id="ARBA00022692"/>
    </source>
</evidence>
<comment type="subcellular location">
    <subcellularLocation>
        <location evidence="1 7">Membrane</location>
        <topology evidence="1 7">Multi-pass membrane protein</topology>
    </subcellularLocation>
</comment>
<dbReference type="PANTHER" id="PTHR11101:SF55">
    <property type="entry name" value="PHOSPHATE TRANSPORTER"/>
    <property type="match status" value="1"/>
</dbReference>
<feature type="transmembrane region" description="Helical" evidence="7">
    <location>
        <begin position="202"/>
        <end position="222"/>
    </location>
</feature>
<feature type="region of interest" description="Disordered" evidence="8">
    <location>
        <begin position="290"/>
        <end position="361"/>
    </location>
</feature>
<feature type="transmembrane region" description="Helical" evidence="7">
    <location>
        <begin position="98"/>
        <end position="115"/>
    </location>
</feature>
<organism evidence="9 10">
    <name type="scientific">Aspergillus lentulus</name>
    <dbReference type="NCBI Taxonomy" id="293939"/>
    <lineage>
        <taxon>Eukaryota</taxon>
        <taxon>Fungi</taxon>
        <taxon>Dikarya</taxon>
        <taxon>Ascomycota</taxon>
        <taxon>Pezizomycotina</taxon>
        <taxon>Eurotiomycetes</taxon>
        <taxon>Eurotiomycetidae</taxon>
        <taxon>Eurotiales</taxon>
        <taxon>Aspergillaceae</taxon>
        <taxon>Aspergillus</taxon>
        <taxon>Aspergillus subgen. Fumigati</taxon>
    </lineage>
</organism>
<keyword evidence="4 7" id="KW-0812">Transmembrane</keyword>
<dbReference type="EMBL" id="BLKI01000036">
    <property type="protein sequence ID" value="GFF82248.1"/>
    <property type="molecule type" value="Genomic_DNA"/>
</dbReference>
<evidence type="ECO:0000256" key="3">
    <source>
        <dbReference type="ARBA" id="ARBA00022592"/>
    </source>
</evidence>
<accession>A0ABQ1AHY8</accession>
<dbReference type="Proteomes" id="UP000465220">
    <property type="component" value="Unassembled WGS sequence"/>
</dbReference>
<feature type="compositionally biased region" description="Polar residues" evidence="8">
    <location>
        <begin position="297"/>
        <end position="311"/>
    </location>
</feature>
<evidence type="ECO:0000313" key="9">
    <source>
        <dbReference type="EMBL" id="GFF82248.1"/>
    </source>
</evidence>
<name>A0ABQ1AHY8_ASPLE</name>
<keyword evidence="2 7" id="KW-0813">Transport</keyword>
<keyword evidence="10" id="KW-1185">Reference proteome</keyword>
<evidence type="ECO:0000256" key="5">
    <source>
        <dbReference type="ARBA" id="ARBA00022989"/>
    </source>
</evidence>
<dbReference type="Pfam" id="PF01384">
    <property type="entry name" value="PHO4"/>
    <property type="match status" value="1"/>
</dbReference>
<gene>
    <name evidence="9" type="ORF">IFM60648_06292</name>
</gene>
<evidence type="ECO:0000256" key="8">
    <source>
        <dbReference type="SAM" id="MobiDB-lite"/>
    </source>
</evidence>
<evidence type="ECO:0000256" key="7">
    <source>
        <dbReference type="RuleBase" id="RU363058"/>
    </source>
</evidence>
<comment type="function">
    <text evidence="7">Sodium-phosphate symporter.</text>
</comment>
<feature type="transmembrane region" description="Helical" evidence="7">
    <location>
        <begin position="127"/>
        <end position="149"/>
    </location>
</feature>
<sequence length="431" mass="46434">MAVYHELDWLFAIGTIILLISVWGIGAKSGILATITEFIGAIAFGQQVTSTIRSGAFSIDRFLGSPGVLIMAMVAAEVGSSIWLTVCTYFGFPVSTTQSIIGALIGVAIASDLPVHWGWKSQSVSQIAACWGIAPVISAGFSAIIFMSIRFLVHSREDPMKLALPVLPFYYALTAGILALFIVISGGHGVPKLENLGAGKVAVSSLVSLPVSGSSTLFFLFLTTGAGMSSSRLSRVLLIFISLVKEDRRLRFWHIPRGPLLQRDGYTLYFPGIPDKGIVPNYYKSDLKATDEKSDTDTLGSVTEGQQSTLASPEIEPIKGDRNTAESEAQRADAKLAEKHQKELQALDRSPGLTQSASTRPSSLFSPMFDNKVEHLWTTAQVCSAMIMSISHVANDISNAIGPFTTEYMTWHTGVASTKTDTPIWIKPLAV</sequence>
<protein>
    <recommendedName>
        <fullName evidence="7">Phosphate transporter</fullName>
    </recommendedName>
</protein>
<comment type="similarity">
    <text evidence="7">Belongs to the inorganic phosphate transporter (PiT) (TC 2.A.20) family.</text>
</comment>
<feature type="compositionally biased region" description="Basic and acidic residues" evidence="8">
    <location>
        <begin position="316"/>
        <end position="346"/>
    </location>
</feature>
<keyword evidence="3 7" id="KW-0592">Phosphate transport</keyword>
<evidence type="ECO:0000256" key="6">
    <source>
        <dbReference type="ARBA" id="ARBA00023136"/>
    </source>
</evidence>
<feature type="transmembrane region" description="Helical" evidence="7">
    <location>
        <begin position="169"/>
        <end position="190"/>
    </location>
</feature>
<dbReference type="InterPro" id="IPR001204">
    <property type="entry name" value="Phos_transporter"/>
</dbReference>
<comment type="caution">
    <text evidence="9">The sequence shown here is derived from an EMBL/GenBank/DDBJ whole genome shotgun (WGS) entry which is preliminary data.</text>
</comment>
<keyword evidence="6 7" id="KW-0472">Membrane</keyword>
<evidence type="ECO:0000256" key="2">
    <source>
        <dbReference type="ARBA" id="ARBA00022448"/>
    </source>
</evidence>
<feature type="transmembrane region" description="Helical" evidence="7">
    <location>
        <begin position="7"/>
        <end position="25"/>
    </location>
</feature>
<evidence type="ECO:0000313" key="10">
    <source>
        <dbReference type="Proteomes" id="UP000465220"/>
    </source>
</evidence>
<evidence type="ECO:0000256" key="1">
    <source>
        <dbReference type="ARBA" id="ARBA00004141"/>
    </source>
</evidence>
<feature type="transmembrane region" description="Helical" evidence="7">
    <location>
        <begin position="68"/>
        <end position="92"/>
    </location>
</feature>
<keyword evidence="5 7" id="KW-1133">Transmembrane helix</keyword>
<feature type="compositionally biased region" description="Polar residues" evidence="8">
    <location>
        <begin position="352"/>
        <end position="361"/>
    </location>
</feature>